<evidence type="ECO:0000256" key="1">
    <source>
        <dbReference type="SAM" id="MobiDB-lite"/>
    </source>
</evidence>
<protein>
    <submittedName>
        <fullName evidence="2">Uncharacterized protein</fullName>
    </submittedName>
</protein>
<comment type="caution">
    <text evidence="2">The sequence shown here is derived from an EMBL/GenBank/DDBJ whole genome shotgun (WGS) entry which is preliminary data.</text>
</comment>
<accession>A0ABV0WRR5</accession>
<proteinExistence type="predicted"/>
<dbReference type="Proteomes" id="UP001444071">
    <property type="component" value="Unassembled WGS sequence"/>
</dbReference>
<feature type="compositionally biased region" description="Acidic residues" evidence="1">
    <location>
        <begin position="94"/>
        <end position="103"/>
    </location>
</feature>
<gene>
    <name evidence="2" type="ORF">XENORESO_008488</name>
</gene>
<organism evidence="2 3">
    <name type="scientific">Xenotaenia resolanae</name>
    <dbReference type="NCBI Taxonomy" id="208358"/>
    <lineage>
        <taxon>Eukaryota</taxon>
        <taxon>Metazoa</taxon>
        <taxon>Chordata</taxon>
        <taxon>Craniata</taxon>
        <taxon>Vertebrata</taxon>
        <taxon>Euteleostomi</taxon>
        <taxon>Actinopterygii</taxon>
        <taxon>Neopterygii</taxon>
        <taxon>Teleostei</taxon>
        <taxon>Neoteleostei</taxon>
        <taxon>Acanthomorphata</taxon>
        <taxon>Ovalentaria</taxon>
        <taxon>Atherinomorphae</taxon>
        <taxon>Cyprinodontiformes</taxon>
        <taxon>Goodeidae</taxon>
        <taxon>Xenotaenia</taxon>
    </lineage>
</organism>
<evidence type="ECO:0000313" key="2">
    <source>
        <dbReference type="EMBL" id="MEQ2271739.1"/>
    </source>
</evidence>
<sequence>MPLWSSLSGSPFVLIYCTIYVHRSPKSSHLTVCCVFFCLFFLSTAECVDLGYGSSPAEAVHLTALKMEKEVGSSDDQESKPSNGDDKEEKGLGDGDDEDDDDNDKPNKMIK</sequence>
<dbReference type="EMBL" id="JAHRIM010062747">
    <property type="protein sequence ID" value="MEQ2271739.1"/>
    <property type="molecule type" value="Genomic_DNA"/>
</dbReference>
<feature type="region of interest" description="Disordered" evidence="1">
    <location>
        <begin position="68"/>
        <end position="111"/>
    </location>
</feature>
<name>A0ABV0WRR5_9TELE</name>
<feature type="compositionally biased region" description="Basic and acidic residues" evidence="1">
    <location>
        <begin position="68"/>
        <end position="93"/>
    </location>
</feature>
<keyword evidence="3" id="KW-1185">Reference proteome</keyword>
<evidence type="ECO:0000313" key="3">
    <source>
        <dbReference type="Proteomes" id="UP001444071"/>
    </source>
</evidence>
<reference evidence="2 3" key="1">
    <citation type="submission" date="2021-06" db="EMBL/GenBank/DDBJ databases">
        <authorList>
            <person name="Palmer J.M."/>
        </authorList>
    </citation>
    <scope>NUCLEOTIDE SEQUENCE [LARGE SCALE GENOMIC DNA]</scope>
    <source>
        <strain evidence="2 3">XR_2019</strain>
        <tissue evidence="2">Muscle</tissue>
    </source>
</reference>